<gene>
    <name evidence="5" type="primary">Contig8349.g8899</name>
    <name evidence="5" type="ORF">STYLEM_19483</name>
</gene>
<dbReference type="InterPro" id="IPR017961">
    <property type="entry name" value="DNA_pol_Y-fam_little_finger"/>
</dbReference>
<dbReference type="InterPro" id="IPR043502">
    <property type="entry name" value="DNA/RNA_pol_sf"/>
</dbReference>
<dbReference type="Proteomes" id="UP000039865">
    <property type="component" value="Unassembled WGS sequence"/>
</dbReference>
<dbReference type="FunFam" id="3.40.1170.60:FF:000002">
    <property type="entry name" value="Polymerase (DNA directed) kappa"/>
    <property type="match status" value="1"/>
</dbReference>
<dbReference type="InterPro" id="IPR001126">
    <property type="entry name" value="UmuC"/>
</dbReference>
<proteinExistence type="inferred from homology"/>
<dbReference type="PROSITE" id="PS50173">
    <property type="entry name" value="UMUC"/>
    <property type="match status" value="1"/>
</dbReference>
<comment type="similarity">
    <text evidence="1">Belongs to the DNA polymerase type-Y family.</text>
</comment>
<dbReference type="NCBIfam" id="NF002677">
    <property type="entry name" value="PRK02406.1"/>
    <property type="match status" value="1"/>
</dbReference>
<dbReference type="GO" id="GO:0005634">
    <property type="term" value="C:nucleus"/>
    <property type="evidence" value="ECO:0007669"/>
    <property type="project" value="TreeGrafter"/>
</dbReference>
<feature type="coiled-coil region" evidence="3">
    <location>
        <begin position="628"/>
        <end position="663"/>
    </location>
</feature>
<dbReference type="PANTHER" id="PTHR11076">
    <property type="entry name" value="DNA REPAIR POLYMERASE UMUC / TRANSFERASE FAMILY MEMBER"/>
    <property type="match status" value="1"/>
</dbReference>
<dbReference type="InterPro" id="IPR036775">
    <property type="entry name" value="DNA_pol_Y-fam_lit_finger_sf"/>
</dbReference>
<dbReference type="GO" id="GO:0006281">
    <property type="term" value="P:DNA repair"/>
    <property type="evidence" value="ECO:0007669"/>
    <property type="project" value="InterPro"/>
</dbReference>
<keyword evidence="6" id="KW-1185">Reference proteome</keyword>
<dbReference type="Gene3D" id="3.40.1170.60">
    <property type="match status" value="1"/>
</dbReference>
<evidence type="ECO:0000256" key="3">
    <source>
        <dbReference type="SAM" id="Coils"/>
    </source>
</evidence>
<dbReference type="InterPro" id="IPR050116">
    <property type="entry name" value="DNA_polymerase-Y"/>
</dbReference>
<evidence type="ECO:0000313" key="6">
    <source>
        <dbReference type="Proteomes" id="UP000039865"/>
    </source>
</evidence>
<dbReference type="OrthoDB" id="1747274at2759"/>
<feature type="domain" description="UmuC" evidence="4">
    <location>
        <begin position="258"/>
        <end position="442"/>
    </location>
</feature>
<dbReference type="PANTHER" id="PTHR11076:SF33">
    <property type="entry name" value="DNA POLYMERASE KAPPA"/>
    <property type="match status" value="1"/>
</dbReference>
<dbReference type="InterPro" id="IPR022880">
    <property type="entry name" value="DNApol_IV"/>
</dbReference>
<reference evidence="5 6" key="1">
    <citation type="submission" date="2014-06" db="EMBL/GenBank/DDBJ databases">
        <authorList>
            <person name="Swart Estienne"/>
        </authorList>
    </citation>
    <scope>NUCLEOTIDE SEQUENCE [LARGE SCALE GENOMIC DNA]</scope>
    <source>
        <strain evidence="5 6">130c</strain>
    </source>
</reference>
<accession>A0A078B7Z4</accession>
<keyword evidence="3" id="KW-0175">Coiled coil</keyword>
<dbReference type="InterPro" id="IPR024728">
    <property type="entry name" value="PolY_HhH_motif"/>
</dbReference>
<evidence type="ECO:0000256" key="2">
    <source>
        <dbReference type="ARBA" id="ARBA00016178"/>
    </source>
</evidence>
<evidence type="ECO:0000313" key="5">
    <source>
        <dbReference type="EMBL" id="CDW90341.1"/>
    </source>
</evidence>
<dbReference type="CDD" id="cd03586">
    <property type="entry name" value="PolY_Pol_IV_kappa"/>
    <property type="match status" value="1"/>
</dbReference>
<dbReference type="Gene3D" id="1.10.150.810">
    <property type="match status" value="1"/>
</dbReference>
<dbReference type="InParanoid" id="A0A078B7Z4"/>
<protein>
    <recommendedName>
        <fullName evidence="2">DNA polymerase kappa</fullName>
    </recommendedName>
</protein>
<dbReference type="SUPFAM" id="SSF100879">
    <property type="entry name" value="Lesion bypass DNA polymerase (Y-family), little finger domain"/>
    <property type="match status" value="1"/>
</dbReference>
<dbReference type="AlphaFoldDB" id="A0A078B7Z4"/>
<dbReference type="GO" id="GO:0003684">
    <property type="term" value="F:damaged DNA binding"/>
    <property type="evidence" value="ECO:0007669"/>
    <property type="project" value="InterPro"/>
</dbReference>
<dbReference type="GO" id="GO:0042276">
    <property type="term" value="P:error-prone translesion synthesis"/>
    <property type="evidence" value="ECO:0007669"/>
    <property type="project" value="TreeGrafter"/>
</dbReference>
<dbReference type="Pfam" id="PF00817">
    <property type="entry name" value="IMS"/>
    <property type="match status" value="1"/>
</dbReference>
<dbReference type="Pfam" id="PF11798">
    <property type="entry name" value="IMS_HHH"/>
    <property type="match status" value="1"/>
</dbReference>
<dbReference type="Gene3D" id="3.30.70.270">
    <property type="match status" value="1"/>
</dbReference>
<dbReference type="Gene3D" id="3.30.1490.100">
    <property type="entry name" value="DNA polymerase, Y-family, little finger domain"/>
    <property type="match status" value="1"/>
</dbReference>
<dbReference type="EMBL" id="CCKQ01018385">
    <property type="protein sequence ID" value="CDW90341.1"/>
    <property type="molecule type" value="Genomic_DNA"/>
</dbReference>
<sequence length="747" mass="86320">MDGIKLKADCSSQLVRHFSQDSELFQYIADNSWVLGEDRMMIEENECSNQVIEDIQEFLSKNKDQGQQQKQISGVDSQKLILNMNNELKSQSIDQEMLEGALKSDIDRDLEVKDNNQQMIIQEIKVSNISNDNDYFDYNSYQNNYNLQSITGCQQIKEKNVQNIRLDTKPVLHYVAHKAGMDSIDQEKINSAIMEASEGSSYFKKEIQRTEQAKQKAIAFKKKIQTYEKNPKLLKEAVSNSQRFINEIERERCLNRTWIHVDMDMFFAAVEIRDRPELAERPVAIGSFSMVSTANYVARKFGVRSAMPGFIAKKLCPQLTFIPNDQSKYRKVSKVFKQILQNYDPQFESLGLDEANLDLTDFLISQNIDNEEGRQKVVKEIRDQIYVETRLTCSAGISCNRMLAKICCDINKPNGQYYLKPDKETIMNFVNNLPVRKIPGIGRMTELVLSQLGVFKCQDILAKAYEIQIFFKPRTTNFLLRVALGISRNYHEEEDDDCQKSIGISETFRPITQLQQFKEKISQICEQLADKVDKRKLAGLNISLEIKTTEYNSKPARLLGVKLYNLKNQQEVKKDKSLKSFFSQKLSKEDHLKLNEQNLKKIEISPKKLDTPQPSNITRDGSNQMNQIINLEKQRKRVQNQKVKQLRNQEKVVKNQIKEMIKQMKGTSPEQNVSKAFVINEDQLGLIFDENSNLQDLNQVVSTLIKQSKINAQIDQNSLKIKKKRGRKPKNLITSNNTKKLDSFFKK</sequence>
<dbReference type="GO" id="GO:0003887">
    <property type="term" value="F:DNA-directed DNA polymerase activity"/>
    <property type="evidence" value="ECO:0007669"/>
    <property type="project" value="InterPro"/>
</dbReference>
<evidence type="ECO:0000256" key="1">
    <source>
        <dbReference type="ARBA" id="ARBA00010945"/>
    </source>
</evidence>
<name>A0A078B7Z4_STYLE</name>
<dbReference type="SUPFAM" id="SSF56672">
    <property type="entry name" value="DNA/RNA polymerases"/>
    <property type="match status" value="1"/>
</dbReference>
<organism evidence="5 6">
    <name type="scientific">Stylonychia lemnae</name>
    <name type="common">Ciliate</name>
    <dbReference type="NCBI Taxonomy" id="5949"/>
    <lineage>
        <taxon>Eukaryota</taxon>
        <taxon>Sar</taxon>
        <taxon>Alveolata</taxon>
        <taxon>Ciliophora</taxon>
        <taxon>Intramacronucleata</taxon>
        <taxon>Spirotrichea</taxon>
        <taxon>Stichotrichia</taxon>
        <taxon>Sporadotrichida</taxon>
        <taxon>Oxytrichidae</taxon>
        <taxon>Stylonychinae</taxon>
        <taxon>Stylonychia</taxon>
    </lineage>
</organism>
<dbReference type="Pfam" id="PF11799">
    <property type="entry name" value="IMS_C"/>
    <property type="match status" value="1"/>
</dbReference>
<evidence type="ECO:0000259" key="4">
    <source>
        <dbReference type="PROSITE" id="PS50173"/>
    </source>
</evidence>
<dbReference type="InterPro" id="IPR043128">
    <property type="entry name" value="Rev_trsase/Diguanyl_cyclase"/>
</dbReference>